<sequence length="344" mass="38968">MDDMKLGAWKKKMMHYNETPFKDGVTARQSIWRKNKATLWYYQAPVRKYNVPIFIIYSLINQPFILDMISGGSTIEALVKKGFDVYMIDFGKPGLEDRDMTLDNFITEYIQRGVKEAIKHSGAKEMTIFGYCLGGTLAAMYASIAKEPIKNLVLFVTPVDFNTPSYFDKWVKVLREDNWDSSRYMDELGIIPASHVEAGIRMVTSPIYFTPYLSLLLNRDNKAYVDKWHKFNTWTKGHIPLTSGVAKQIIEDFTKDNKLIKNESKINGEGAMLSNINANLLVVGTEGDRLVPLDHILPVMDKVGSVDKTSHILTGGHTGTSVENGRLPGYLDNWLHERSEPADS</sequence>
<dbReference type="Pfam" id="PF00561">
    <property type="entry name" value="Abhydrolase_1"/>
    <property type="match status" value="1"/>
</dbReference>
<keyword evidence="3" id="KW-0378">Hydrolase</keyword>
<dbReference type="InterPro" id="IPR029058">
    <property type="entry name" value="AB_hydrolase_fold"/>
</dbReference>
<dbReference type="EMBL" id="CP020880">
    <property type="protein sequence ID" value="ART77791.1"/>
    <property type="molecule type" value="Genomic_DNA"/>
</dbReference>
<name>A0A1Y0CQY4_9BACI</name>
<evidence type="ECO:0000313" key="4">
    <source>
        <dbReference type="Proteomes" id="UP000195573"/>
    </source>
</evidence>
<protein>
    <submittedName>
        <fullName evidence="3">Alpha/beta fold hydrolase</fullName>
    </submittedName>
    <submittedName>
        <fullName evidence="2">Hydroxyalkanoic acid synthase</fullName>
    </submittedName>
</protein>
<dbReference type="AlphaFoldDB" id="A0A1Y0CQY4"/>
<proteinExistence type="predicted"/>
<dbReference type="EMBL" id="VTEU01000002">
    <property type="protein sequence ID" value="TYS60260.1"/>
    <property type="molecule type" value="Genomic_DNA"/>
</dbReference>
<dbReference type="GeneID" id="96740284"/>
<dbReference type="SUPFAM" id="SSF53474">
    <property type="entry name" value="alpha/beta-Hydrolases"/>
    <property type="match status" value="1"/>
</dbReference>
<reference evidence="3 5" key="2">
    <citation type="submission" date="2019-08" db="EMBL/GenBank/DDBJ databases">
        <title>Bacillus genomes from the desert of Cuatro Cienegas, Coahuila.</title>
        <authorList>
            <person name="Olmedo-Alvarez G."/>
        </authorList>
    </citation>
    <scope>NUCLEOTIDE SEQUENCE [LARGE SCALE GENOMIC DNA]</scope>
    <source>
        <strain evidence="3 5">CH88_3T</strain>
    </source>
</reference>
<keyword evidence="4" id="KW-1185">Reference proteome</keyword>
<gene>
    <name evidence="2" type="ORF">B4U37_17930</name>
    <name evidence="3" type="ORF">FZC74_08980</name>
</gene>
<evidence type="ECO:0000313" key="2">
    <source>
        <dbReference type="EMBL" id="ART77791.1"/>
    </source>
</evidence>
<evidence type="ECO:0000313" key="3">
    <source>
        <dbReference type="EMBL" id="TYS60260.1"/>
    </source>
</evidence>
<dbReference type="PANTHER" id="PTHR36837:SF2">
    <property type="entry name" value="POLY(3-HYDROXYALKANOATE) POLYMERASE SUBUNIT PHAC"/>
    <property type="match status" value="1"/>
</dbReference>
<feature type="domain" description="AB hydrolase-1" evidence="1">
    <location>
        <begin position="74"/>
        <end position="317"/>
    </location>
</feature>
<dbReference type="Proteomes" id="UP000195573">
    <property type="component" value="Chromosome"/>
</dbReference>
<reference evidence="2 4" key="1">
    <citation type="submission" date="2017-04" db="EMBL/GenBank/DDBJ databases">
        <title>Complete Genome Sequence of the Bacillus horikoshii 20a strain from Cuatro Cienegas, Coahuila, Mexico.</title>
        <authorList>
            <person name="Zarza E."/>
            <person name="Alcaraz L.D."/>
            <person name="Aguilar-Salinas B."/>
            <person name="Islas A."/>
            <person name="Olmedo-Alvarez G."/>
        </authorList>
    </citation>
    <scope>NUCLEOTIDE SEQUENCE [LARGE SCALE GENOMIC DNA]</scope>
    <source>
        <strain evidence="2 4">20a</strain>
    </source>
</reference>
<accession>A0A1Y0CQY4</accession>
<evidence type="ECO:0000259" key="1">
    <source>
        <dbReference type="Pfam" id="PF00561"/>
    </source>
</evidence>
<dbReference type="RefSeq" id="WP_088019333.1">
    <property type="nucleotide sequence ID" value="NZ_CP020880.1"/>
</dbReference>
<dbReference type="Gene3D" id="3.40.50.1820">
    <property type="entry name" value="alpha/beta hydrolase"/>
    <property type="match status" value="1"/>
</dbReference>
<dbReference type="PANTHER" id="PTHR36837">
    <property type="entry name" value="POLY(3-HYDROXYALKANOATE) POLYMERASE SUBUNIT PHAC"/>
    <property type="match status" value="1"/>
</dbReference>
<dbReference type="KEGG" id="bhk:B4U37_17930"/>
<evidence type="ECO:0000313" key="5">
    <source>
        <dbReference type="Proteomes" id="UP000323393"/>
    </source>
</evidence>
<dbReference type="InterPro" id="IPR000073">
    <property type="entry name" value="AB_hydrolase_1"/>
</dbReference>
<dbReference type="InterPro" id="IPR051321">
    <property type="entry name" value="PHA/PHB_synthase"/>
</dbReference>
<dbReference type="Proteomes" id="UP000323393">
    <property type="component" value="Unassembled WGS sequence"/>
</dbReference>
<organism evidence="3 5">
    <name type="scientific">Sutcliffiella horikoshii</name>
    <dbReference type="NCBI Taxonomy" id="79883"/>
    <lineage>
        <taxon>Bacteria</taxon>
        <taxon>Bacillati</taxon>
        <taxon>Bacillota</taxon>
        <taxon>Bacilli</taxon>
        <taxon>Bacillales</taxon>
        <taxon>Bacillaceae</taxon>
        <taxon>Sutcliffiella</taxon>
    </lineage>
</organism>
<dbReference type="GO" id="GO:0016787">
    <property type="term" value="F:hydrolase activity"/>
    <property type="evidence" value="ECO:0007669"/>
    <property type="project" value="UniProtKB-KW"/>
</dbReference>